<gene>
    <name evidence="1" type="ORF">E4Z66_05790</name>
</gene>
<name>A0A4S4NHD7_9RHOB</name>
<dbReference type="Proteomes" id="UP000306602">
    <property type="component" value="Unassembled WGS sequence"/>
</dbReference>
<organism evidence="1 2">
    <name type="scientific">Aliishimia ponticola</name>
    <dbReference type="NCBI Taxonomy" id="2499833"/>
    <lineage>
        <taxon>Bacteria</taxon>
        <taxon>Pseudomonadati</taxon>
        <taxon>Pseudomonadota</taxon>
        <taxon>Alphaproteobacteria</taxon>
        <taxon>Rhodobacterales</taxon>
        <taxon>Paracoccaceae</taxon>
        <taxon>Aliishimia</taxon>
    </lineage>
</organism>
<dbReference type="AlphaFoldDB" id="A0A4S4NHD7"/>
<accession>A0A4S4NHD7</accession>
<evidence type="ECO:0000313" key="2">
    <source>
        <dbReference type="Proteomes" id="UP000306602"/>
    </source>
</evidence>
<keyword evidence="1" id="KW-0131">Cell cycle</keyword>
<protein>
    <submittedName>
        <fullName evidence="1">Cell division protein FtsL</fullName>
    </submittedName>
</protein>
<dbReference type="GO" id="GO:0051301">
    <property type="term" value="P:cell division"/>
    <property type="evidence" value="ECO:0007669"/>
    <property type="project" value="UniProtKB-KW"/>
</dbReference>
<dbReference type="EMBL" id="SRKY01000001">
    <property type="protein sequence ID" value="THH39069.1"/>
    <property type="molecule type" value="Genomic_DNA"/>
</dbReference>
<keyword evidence="2" id="KW-1185">Reference proteome</keyword>
<proteinExistence type="predicted"/>
<comment type="caution">
    <text evidence="1">The sequence shown here is derived from an EMBL/GenBank/DDBJ whole genome shotgun (WGS) entry which is preliminary data.</text>
</comment>
<dbReference type="OrthoDB" id="7165680at2"/>
<dbReference type="RefSeq" id="WP_136461987.1">
    <property type="nucleotide sequence ID" value="NZ_SRKY01000001.1"/>
</dbReference>
<sequence>MKTVLYILTTCAVVGLAFWAYRENYATQQALKDTEQLRREIRAAHGRLTMLRAEWAYLNRPDRLRELADLNFQRLGLMPLRPDQFGLVEQVSYPPRPLLPLINSIEVSSANAPEAQP</sequence>
<reference evidence="1 2" key="1">
    <citation type="submission" date="2019-04" db="EMBL/GenBank/DDBJ databases">
        <title>Shimia ponticola sp. nov., isolated from seawater.</title>
        <authorList>
            <person name="Kim Y.-O."/>
            <person name="Yoon J.-H."/>
        </authorList>
    </citation>
    <scope>NUCLEOTIDE SEQUENCE [LARGE SCALE GENOMIC DNA]</scope>
    <source>
        <strain evidence="1 2">MYP11</strain>
    </source>
</reference>
<evidence type="ECO:0000313" key="1">
    <source>
        <dbReference type="EMBL" id="THH39069.1"/>
    </source>
</evidence>
<keyword evidence="1" id="KW-0132">Cell division</keyword>